<evidence type="ECO:0000313" key="9">
    <source>
        <dbReference type="Proteomes" id="UP000193689"/>
    </source>
</evidence>
<feature type="region of interest" description="Disordered" evidence="6">
    <location>
        <begin position="74"/>
        <end position="171"/>
    </location>
</feature>
<name>A0A1Y2DP93_9PEZI</name>
<evidence type="ECO:0000256" key="3">
    <source>
        <dbReference type="ARBA" id="ARBA00023125"/>
    </source>
</evidence>
<evidence type="ECO:0000256" key="4">
    <source>
        <dbReference type="ARBA" id="ARBA00023163"/>
    </source>
</evidence>
<dbReference type="STRING" id="1141098.A0A1Y2DP93"/>
<feature type="domain" description="Zn(2)-C6 fungal-type" evidence="7">
    <location>
        <begin position="39"/>
        <end position="69"/>
    </location>
</feature>
<dbReference type="InterPro" id="IPR013700">
    <property type="entry name" value="AflR"/>
</dbReference>
<protein>
    <recommendedName>
        <fullName evidence="7">Zn(2)-C6 fungal-type domain-containing protein</fullName>
    </recommendedName>
</protein>
<feature type="compositionally biased region" description="Polar residues" evidence="6">
    <location>
        <begin position="11"/>
        <end position="24"/>
    </location>
</feature>
<comment type="caution">
    <text evidence="8">The sequence shown here is derived from an EMBL/GenBank/DDBJ whole genome shotgun (WGS) entry which is preliminary data.</text>
</comment>
<dbReference type="PROSITE" id="PS50048">
    <property type="entry name" value="ZN2_CY6_FUNGAL_2"/>
    <property type="match status" value="1"/>
</dbReference>
<dbReference type="PRINTS" id="PR00755">
    <property type="entry name" value="AFLATOXINBRP"/>
</dbReference>
<organism evidence="8 9">
    <name type="scientific">Pseudomassariella vexata</name>
    <dbReference type="NCBI Taxonomy" id="1141098"/>
    <lineage>
        <taxon>Eukaryota</taxon>
        <taxon>Fungi</taxon>
        <taxon>Dikarya</taxon>
        <taxon>Ascomycota</taxon>
        <taxon>Pezizomycotina</taxon>
        <taxon>Sordariomycetes</taxon>
        <taxon>Xylariomycetidae</taxon>
        <taxon>Amphisphaeriales</taxon>
        <taxon>Pseudomassariaceae</taxon>
        <taxon>Pseudomassariella</taxon>
    </lineage>
</organism>
<dbReference type="InterPro" id="IPR001138">
    <property type="entry name" value="Zn2Cys6_DnaBD"/>
</dbReference>
<sequence>MDLQSHHVEPDTTNNNRSSGTITVTEVRPKIPFLKLRQTCDRCSEAKVKCDKGNPRCGRCDRLLLDCVYSPARRIGRPRPRSRRSPDQEGGGRPARDARDVDDAVMTDRADYTAPAPPPLAPAPAQPPQQTPTPWHLNLNLDEPLPNSLSDEGRWSASASASGSASAGLGARSNDALQSTNMSMRDDSLLGGSLEQPPSLGMDVDEVRHNPYEYDCATVAVATLGKLAAAGLDGQQPSATTTQTTQTTAAIDLLAEKIPRACRQAARILVCPCSADMDTALLAASLATAILDAADAALRTLKPAGHALDDEQHTVLALGTLPNISRVVTLFTHRYSVTQASRPPKALLLLASSLRTTLKALAEETTNRFLDSGDATSSRRGGS</sequence>
<feature type="compositionally biased region" description="Basic and acidic residues" evidence="6">
    <location>
        <begin position="94"/>
        <end position="111"/>
    </location>
</feature>
<dbReference type="EMBL" id="MCFJ01000011">
    <property type="protein sequence ID" value="ORY60946.1"/>
    <property type="molecule type" value="Genomic_DNA"/>
</dbReference>
<dbReference type="GeneID" id="63777059"/>
<proteinExistence type="predicted"/>
<evidence type="ECO:0000256" key="5">
    <source>
        <dbReference type="ARBA" id="ARBA00023242"/>
    </source>
</evidence>
<dbReference type="GO" id="GO:0005634">
    <property type="term" value="C:nucleus"/>
    <property type="evidence" value="ECO:0007669"/>
    <property type="project" value="InterPro"/>
</dbReference>
<feature type="compositionally biased region" description="Basic and acidic residues" evidence="6">
    <location>
        <begin position="1"/>
        <end position="10"/>
    </location>
</feature>
<dbReference type="GO" id="GO:0008270">
    <property type="term" value="F:zinc ion binding"/>
    <property type="evidence" value="ECO:0007669"/>
    <property type="project" value="InterPro"/>
</dbReference>
<evidence type="ECO:0000256" key="1">
    <source>
        <dbReference type="ARBA" id="ARBA00022723"/>
    </source>
</evidence>
<dbReference type="GO" id="GO:0045122">
    <property type="term" value="P:aflatoxin biosynthetic process"/>
    <property type="evidence" value="ECO:0007669"/>
    <property type="project" value="InterPro"/>
</dbReference>
<dbReference type="Pfam" id="PF00172">
    <property type="entry name" value="Zn_clus"/>
    <property type="match status" value="1"/>
</dbReference>
<dbReference type="Gene3D" id="4.10.240.10">
    <property type="entry name" value="Zn(2)-C6 fungal-type DNA-binding domain"/>
    <property type="match status" value="1"/>
</dbReference>
<gene>
    <name evidence="8" type="ORF">BCR38DRAFT_442977</name>
</gene>
<feature type="compositionally biased region" description="Basic residues" evidence="6">
    <location>
        <begin position="74"/>
        <end position="83"/>
    </location>
</feature>
<dbReference type="Pfam" id="PF08493">
    <property type="entry name" value="AflR"/>
    <property type="match status" value="1"/>
</dbReference>
<dbReference type="CDD" id="cd00067">
    <property type="entry name" value="GAL4"/>
    <property type="match status" value="1"/>
</dbReference>
<dbReference type="GO" id="GO:0003677">
    <property type="term" value="F:DNA binding"/>
    <property type="evidence" value="ECO:0007669"/>
    <property type="project" value="UniProtKB-KW"/>
</dbReference>
<dbReference type="Proteomes" id="UP000193689">
    <property type="component" value="Unassembled WGS sequence"/>
</dbReference>
<dbReference type="RefSeq" id="XP_040713173.1">
    <property type="nucleotide sequence ID" value="XM_040860847.1"/>
</dbReference>
<feature type="compositionally biased region" description="Pro residues" evidence="6">
    <location>
        <begin position="115"/>
        <end position="131"/>
    </location>
</feature>
<dbReference type="GO" id="GO:0000981">
    <property type="term" value="F:DNA-binding transcription factor activity, RNA polymerase II-specific"/>
    <property type="evidence" value="ECO:0007669"/>
    <property type="project" value="InterPro"/>
</dbReference>
<evidence type="ECO:0000259" key="7">
    <source>
        <dbReference type="PROSITE" id="PS50048"/>
    </source>
</evidence>
<dbReference type="SUPFAM" id="SSF57701">
    <property type="entry name" value="Zn2/Cys6 DNA-binding domain"/>
    <property type="match status" value="1"/>
</dbReference>
<feature type="compositionally biased region" description="Low complexity" evidence="6">
    <location>
        <begin position="156"/>
        <end position="171"/>
    </location>
</feature>
<dbReference type="InParanoid" id="A0A1Y2DP93"/>
<dbReference type="AlphaFoldDB" id="A0A1Y2DP93"/>
<reference evidence="8 9" key="1">
    <citation type="submission" date="2016-07" db="EMBL/GenBank/DDBJ databases">
        <title>Pervasive Adenine N6-methylation of Active Genes in Fungi.</title>
        <authorList>
            <consortium name="DOE Joint Genome Institute"/>
            <person name="Mondo S.J."/>
            <person name="Dannebaum R.O."/>
            <person name="Kuo R.C."/>
            <person name="Labutti K."/>
            <person name="Haridas S."/>
            <person name="Kuo A."/>
            <person name="Salamov A."/>
            <person name="Ahrendt S.R."/>
            <person name="Lipzen A."/>
            <person name="Sullivan W."/>
            <person name="Andreopoulos W.B."/>
            <person name="Clum A."/>
            <person name="Lindquist E."/>
            <person name="Daum C."/>
            <person name="Ramamoorthy G.K."/>
            <person name="Gryganskyi A."/>
            <person name="Culley D."/>
            <person name="Magnuson J.K."/>
            <person name="James T.Y."/>
            <person name="O'Malley M.A."/>
            <person name="Stajich J.E."/>
            <person name="Spatafora J.W."/>
            <person name="Visel A."/>
            <person name="Grigoriev I.V."/>
        </authorList>
    </citation>
    <scope>NUCLEOTIDE SEQUENCE [LARGE SCALE GENOMIC DNA]</scope>
    <source>
        <strain evidence="8 9">CBS 129021</strain>
    </source>
</reference>
<keyword evidence="1" id="KW-0479">Metal-binding</keyword>
<dbReference type="PANTHER" id="PTHR31069:SF31">
    <property type="entry name" value="MONODICTYPHENONE CLUSTER TRANSCRIPTION FACTOR-RELATED"/>
    <property type="match status" value="1"/>
</dbReference>
<dbReference type="PROSITE" id="PS00463">
    <property type="entry name" value="ZN2_CY6_FUNGAL_1"/>
    <property type="match status" value="1"/>
</dbReference>
<feature type="region of interest" description="Disordered" evidence="6">
    <location>
        <begin position="1"/>
        <end position="24"/>
    </location>
</feature>
<dbReference type="OrthoDB" id="2328572at2759"/>
<evidence type="ECO:0000313" key="8">
    <source>
        <dbReference type="EMBL" id="ORY60946.1"/>
    </source>
</evidence>
<keyword evidence="5" id="KW-0539">Nucleus</keyword>
<dbReference type="InterPro" id="IPR036864">
    <property type="entry name" value="Zn2-C6_fun-type_DNA-bd_sf"/>
</dbReference>
<keyword evidence="3" id="KW-0238">DNA-binding</keyword>
<dbReference type="PANTHER" id="PTHR31069">
    <property type="entry name" value="OLEATE-ACTIVATED TRANSCRIPTION FACTOR 1-RELATED"/>
    <property type="match status" value="1"/>
</dbReference>
<keyword evidence="2" id="KW-0805">Transcription regulation</keyword>
<evidence type="ECO:0000256" key="6">
    <source>
        <dbReference type="SAM" id="MobiDB-lite"/>
    </source>
</evidence>
<keyword evidence="9" id="KW-1185">Reference proteome</keyword>
<keyword evidence="4" id="KW-0804">Transcription</keyword>
<dbReference type="SMART" id="SM00066">
    <property type="entry name" value="GAL4"/>
    <property type="match status" value="1"/>
</dbReference>
<dbReference type="InterPro" id="IPR050675">
    <property type="entry name" value="OAF3"/>
</dbReference>
<accession>A0A1Y2DP93</accession>
<evidence type="ECO:0000256" key="2">
    <source>
        <dbReference type="ARBA" id="ARBA00023015"/>
    </source>
</evidence>